<dbReference type="Pfam" id="PF00990">
    <property type="entry name" value="GGDEF"/>
    <property type="match status" value="1"/>
</dbReference>
<evidence type="ECO:0000313" key="3">
    <source>
        <dbReference type="EMBL" id="KLL10143.1"/>
    </source>
</evidence>
<organism evidence="3 4">
    <name type="scientific">Protofrankia coriariae</name>
    <dbReference type="NCBI Taxonomy" id="1562887"/>
    <lineage>
        <taxon>Bacteria</taxon>
        <taxon>Bacillati</taxon>
        <taxon>Actinomycetota</taxon>
        <taxon>Actinomycetes</taxon>
        <taxon>Frankiales</taxon>
        <taxon>Frankiaceae</taxon>
        <taxon>Protofrankia</taxon>
    </lineage>
</organism>
<feature type="transmembrane region" description="Helical" evidence="1">
    <location>
        <begin position="151"/>
        <end position="171"/>
    </location>
</feature>
<dbReference type="SUPFAM" id="SSF55073">
    <property type="entry name" value="Nucleotide cyclase"/>
    <property type="match status" value="1"/>
</dbReference>
<dbReference type="PANTHER" id="PTHR45138:SF9">
    <property type="entry name" value="DIGUANYLATE CYCLASE DGCM-RELATED"/>
    <property type="match status" value="1"/>
</dbReference>
<dbReference type="PROSITE" id="PS50887">
    <property type="entry name" value="GGDEF"/>
    <property type="match status" value="1"/>
</dbReference>
<feature type="transmembrane region" description="Helical" evidence="1">
    <location>
        <begin position="119"/>
        <end position="139"/>
    </location>
</feature>
<keyword evidence="1" id="KW-0472">Membrane</keyword>
<dbReference type="InterPro" id="IPR043128">
    <property type="entry name" value="Rev_trsase/Diguanyl_cyclase"/>
</dbReference>
<dbReference type="EMBL" id="JWIO01000042">
    <property type="protein sequence ID" value="KLL10143.1"/>
    <property type="molecule type" value="Genomic_DNA"/>
</dbReference>
<dbReference type="InterPro" id="IPR029787">
    <property type="entry name" value="Nucleotide_cyclase"/>
</dbReference>
<comment type="caution">
    <text evidence="3">The sequence shown here is derived from an EMBL/GenBank/DDBJ whole genome shotgun (WGS) entry which is preliminary data.</text>
</comment>
<accession>A0ABR5F0H9</accession>
<keyword evidence="1" id="KW-1133">Transmembrane helix</keyword>
<dbReference type="InterPro" id="IPR000160">
    <property type="entry name" value="GGDEF_dom"/>
</dbReference>
<evidence type="ECO:0000259" key="2">
    <source>
        <dbReference type="PROSITE" id="PS50887"/>
    </source>
</evidence>
<feature type="transmembrane region" description="Helical" evidence="1">
    <location>
        <begin position="13"/>
        <end position="32"/>
    </location>
</feature>
<feature type="domain" description="GGDEF" evidence="2">
    <location>
        <begin position="280"/>
        <end position="418"/>
    </location>
</feature>
<evidence type="ECO:0000256" key="1">
    <source>
        <dbReference type="SAM" id="Phobius"/>
    </source>
</evidence>
<feature type="transmembrane region" description="Helical" evidence="1">
    <location>
        <begin position="76"/>
        <end position="98"/>
    </location>
</feature>
<keyword evidence="4" id="KW-1185">Reference proteome</keyword>
<keyword evidence="1" id="KW-0812">Transmembrane</keyword>
<dbReference type="Proteomes" id="UP000035425">
    <property type="component" value="Unassembled WGS sequence"/>
</dbReference>
<protein>
    <recommendedName>
        <fullName evidence="2">GGDEF domain-containing protein</fullName>
    </recommendedName>
</protein>
<gene>
    <name evidence="3" type="ORF">FrCorBMG51_20135</name>
</gene>
<reference evidence="3 4" key="1">
    <citation type="submission" date="2014-12" db="EMBL/GenBank/DDBJ databases">
        <title>Frankia sp. BMG5.1 draft genome.</title>
        <authorList>
            <person name="Gtari M."/>
            <person name="Ghodhbane-Gtari F."/>
            <person name="Nouioui I."/>
            <person name="Ktari A."/>
            <person name="Hezbri K."/>
            <person name="Mimouni W."/>
            <person name="Sbissi I."/>
            <person name="Ayari A."/>
            <person name="Yamanaka T."/>
            <person name="Normand P."/>
            <person name="Tisa L.S."/>
            <person name="Boudabous A."/>
        </authorList>
    </citation>
    <scope>NUCLEOTIDE SEQUENCE [LARGE SCALE GENOMIC DNA]</scope>
    <source>
        <strain evidence="3 4">BMG5.1</strain>
    </source>
</reference>
<dbReference type="Gene3D" id="3.30.70.270">
    <property type="match status" value="1"/>
</dbReference>
<dbReference type="NCBIfam" id="TIGR00254">
    <property type="entry name" value="GGDEF"/>
    <property type="match status" value="1"/>
</dbReference>
<proteinExistence type="predicted"/>
<dbReference type="SMART" id="SM00267">
    <property type="entry name" value="GGDEF"/>
    <property type="match status" value="1"/>
</dbReference>
<name>A0ABR5F0H9_9ACTN</name>
<evidence type="ECO:0000313" key="4">
    <source>
        <dbReference type="Proteomes" id="UP000035425"/>
    </source>
</evidence>
<dbReference type="InterPro" id="IPR050469">
    <property type="entry name" value="Diguanylate_Cyclase"/>
</dbReference>
<dbReference type="CDD" id="cd01949">
    <property type="entry name" value="GGDEF"/>
    <property type="match status" value="1"/>
</dbReference>
<dbReference type="PANTHER" id="PTHR45138">
    <property type="entry name" value="REGULATORY COMPONENTS OF SENSORY TRANSDUCTION SYSTEM"/>
    <property type="match status" value="1"/>
</dbReference>
<sequence>MSHFALWSLPPRLVRYLVAVDVLCLVVVLVGLFGLSFRFADLFTFGAFVLLGRLAMKTSRHLGVPGLRKDEPHRDLLSNWTLPVTLLLPPLYAAVLHIPLHCLFRSHGQDAAQPRYRQVFNAAALGVSGFCAASVHRALAPPQGPYRIDTLVGSSGRIGALVVAVFTYTVLNRVLLRGMLWCAHPRSAQPARRPFAGGRREILAVDAAEMCSAIGLAVLWTAHPLLMLTATPPALLLQRSLLHAELLQAARTDAKTRLANPAYWRETAEKEVLRIRRSGRPMSVLIVDIDHFKKVNDQFGHLAGDAVLMCVADALRAATRPRDLVGRFGGEEFVIMLCDTDLDAAARAADRIRRQVAGMRCRADSHAAGVVCVSVTVSVGVATAAGTDVELAALLETADAALYRAKADGRNRVRLAAGLTSHASHAPTTA</sequence>